<reference evidence="2 3" key="1">
    <citation type="submission" date="2018-04" db="EMBL/GenBank/DDBJ databases">
        <title>Adhaeribacter sp. HMF7616 genome sequencing and assembly.</title>
        <authorList>
            <person name="Kang H."/>
            <person name="Kang J."/>
            <person name="Cha I."/>
            <person name="Kim H."/>
            <person name="Joh K."/>
        </authorList>
    </citation>
    <scope>NUCLEOTIDE SEQUENCE [LARGE SCALE GENOMIC DNA]</scope>
    <source>
        <strain evidence="2 3">HMF7616</strain>
    </source>
</reference>
<dbReference type="GO" id="GO:0008168">
    <property type="term" value="F:methyltransferase activity"/>
    <property type="evidence" value="ECO:0007669"/>
    <property type="project" value="TreeGrafter"/>
</dbReference>
<dbReference type="SUPFAM" id="SSF53335">
    <property type="entry name" value="S-adenosyl-L-methionine-dependent methyltransferases"/>
    <property type="match status" value="1"/>
</dbReference>
<dbReference type="Pfam" id="PF13649">
    <property type="entry name" value="Methyltransf_25"/>
    <property type="match status" value="1"/>
</dbReference>
<evidence type="ECO:0000313" key="2">
    <source>
        <dbReference type="EMBL" id="RDC66112.1"/>
    </source>
</evidence>
<gene>
    <name evidence="2" type="ORF">AHMF7616_04743</name>
</gene>
<dbReference type="InterPro" id="IPR041698">
    <property type="entry name" value="Methyltransf_25"/>
</dbReference>
<evidence type="ECO:0000259" key="1">
    <source>
        <dbReference type="Pfam" id="PF13649"/>
    </source>
</evidence>
<dbReference type="Gene3D" id="2.20.130.10">
    <property type="entry name" value="CAC2371-like domains"/>
    <property type="match status" value="1"/>
</dbReference>
<organism evidence="2 3">
    <name type="scientific">Adhaeribacter pallidiroseus</name>
    <dbReference type="NCBI Taxonomy" id="2072847"/>
    <lineage>
        <taxon>Bacteria</taxon>
        <taxon>Pseudomonadati</taxon>
        <taxon>Bacteroidota</taxon>
        <taxon>Cytophagia</taxon>
        <taxon>Cytophagales</taxon>
        <taxon>Hymenobacteraceae</taxon>
        <taxon>Adhaeribacter</taxon>
    </lineage>
</organism>
<accession>A0A369QP47</accession>
<dbReference type="PANTHER" id="PTHR42912:SF80">
    <property type="entry name" value="METHYLTRANSFERASE DOMAIN-CONTAINING PROTEIN"/>
    <property type="match status" value="1"/>
</dbReference>
<dbReference type="PANTHER" id="PTHR42912">
    <property type="entry name" value="METHYLTRANSFERASE"/>
    <property type="match status" value="1"/>
</dbReference>
<sequence>MFTKTAQYYDALYHFKDYKVACDKLVKLIKQYNPKAKSLLDVACGTGKHLEYLKEELTVAGLDLDTNLLEVAQKRCPEVPFYHGDMTNFKLDTTFDAVVCLFSSIAYVRTIENLNNTLKQMAEHVNPGGLLLVEPWIFPENYWVDRITANFVDQPDLKIAWMYKSQLEALTSVFDIHYLVASPEGVENFREKHIMGLWTDEQYRQAFRNIDIEPVYDATGFFGKGMYYGIKRS</sequence>
<dbReference type="CDD" id="cd02440">
    <property type="entry name" value="AdoMet_MTases"/>
    <property type="match status" value="1"/>
</dbReference>
<dbReference type="RefSeq" id="WP_115375015.1">
    <property type="nucleotide sequence ID" value="NZ_QASA01000001.1"/>
</dbReference>
<feature type="domain" description="Methyltransferase" evidence="1">
    <location>
        <begin position="40"/>
        <end position="129"/>
    </location>
</feature>
<proteinExistence type="predicted"/>
<dbReference type="Proteomes" id="UP000253919">
    <property type="component" value="Unassembled WGS sequence"/>
</dbReference>
<dbReference type="EMBL" id="QASA01000001">
    <property type="protein sequence ID" value="RDC66112.1"/>
    <property type="molecule type" value="Genomic_DNA"/>
</dbReference>
<dbReference type="OrthoDB" id="9811589at2"/>
<comment type="caution">
    <text evidence="2">The sequence shown here is derived from an EMBL/GenBank/DDBJ whole genome shotgun (WGS) entry which is preliminary data.</text>
</comment>
<dbReference type="Gene3D" id="3.40.50.150">
    <property type="entry name" value="Vaccinia Virus protein VP39"/>
    <property type="match status" value="1"/>
</dbReference>
<protein>
    <submittedName>
        <fullName evidence="2">dTDP-3-amino-3,4, 6-trideoxy-alpha-D-glucopyranose</fullName>
    </submittedName>
</protein>
<name>A0A369QP47_9BACT</name>
<keyword evidence="3" id="KW-1185">Reference proteome</keyword>
<dbReference type="InterPro" id="IPR050508">
    <property type="entry name" value="Methyltransf_Superfamily"/>
</dbReference>
<dbReference type="AlphaFoldDB" id="A0A369QP47"/>
<evidence type="ECO:0000313" key="3">
    <source>
        <dbReference type="Proteomes" id="UP000253919"/>
    </source>
</evidence>
<dbReference type="InterPro" id="IPR029063">
    <property type="entry name" value="SAM-dependent_MTases_sf"/>
</dbReference>